<accession>A0ABU6U938</accession>
<evidence type="ECO:0000313" key="2">
    <source>
        <dbReference type="EMBL" id="MED6157349.1"/>
    </source>
</evidence>
<evidence type="ECO:0000256" key="1">
    <source>
        <dbReference type="SAM" id="Phobius"/>
    </source>
</evidence>
<keyword evidence="1" id="KW-1133">Transmembrane helix</keyword>
<dbReference type="Proteomes" id="UP001341840">
    <property type="component" value="Unassembled WGS sequence"/>
</dbReference>
<keyword evidence="3" id="KW-1185">Reference proteome</keyword>
<comment type="caution">
    <text evidence="2">The sequence shown here is derived from an EMBL/GenBank/DDBJ whole genome shotgun (WGS) entry which is preliminary data.</text>
</comment>
<keyword evidence="1" id="KW-0812">Transmembrane</keyword>
<sequence>MTRNSETLVLITILMIIGLIIFSGNSDLDGSFRFRRPSPPRGNIRKENWPPGYYGQADHDLMDCIQECENMLRRGEFNEEDMKICTVLCKEYSKFPSHH</sequence>
<reference evidence="2 3" key="1">
    <citation type="journal article" date="2023" name="Plants (Basel)">
        <title>Bridging the Gap: Combining Genomics and Transcriptomics Approaches to Understand Stylosanthes scabra, an Orphan Legume from the Brazilian Caatinga.</title>
        <authorList>
            <person name="Ferreira-Neto J.R.C."/>
            <person name="da Silva M.D."/>
            <person name="Binneck E."/>
            <person name="de Melo N.F."/>
            <person name="da Silva R.H."/>
            <person name="de Melo A.L.T.M."/>
            <person name="Pandolfi V."/>
            <person name="Bustamante F.O."/>
            <person name="Brasileiro-Vidal A.C."/>
            <person name="Benko-Iseppon A.M."/>
        </authorList>
    </citation>
    <scope>NUCLEOTIDE SEQUENCE [LARGE SCALE GENOMIC DNA]</scope>
    <source>
        <tissue evidence="2">Leaves</tissue>
    </source>
</reference>
<dbReference type="EMBL" id="JASCZI010120904">
    <property type="protein sequence ID" value="MED6157349.1"/>
    <property type="molecule type" value="Genomic_DNA"/>
</dbReference>
<gene>
    <name evidence="2" type="ORF">PIB30_022316</name>
</gene>
<name>A0ABU6U938_9FABA</name>
<keyword evidence="1" id="KW-0472">Membrane</keyword>
<protein>
    <submittedName>
        <fullName evidence="2">Uncharacterized protein</fullName>
    </submittedName>
</protein>
<feature type="transmembrane region" description="Helical" evidence="1">
    <location>
        <begin position="7"/>
        <end position="24"/>
    </location>
</feature>
<evidence type="ECO:0000313" key="3">
    <source>
        <dbReference type="Proteomes" id="UP001341840"/>
    </source>
</evidence>
<organism evidence="2 3">
    <name type="scientific">Stylosanthes scabra</name>
    <dbReference type="NCBI Taxonomy" id="79078"/>
    <lineage>
        <taxon>Eukaryota</taxon>
        <taxon>Viridiplantae</taxon>
        <taxon>Streptophyta</taxon>
        <taxon>Embryophyta</taxon>
        <taxon>Tracheophyta</taxon>
        <taxon>Spermatophyta</taxon>
        <taxon>Magnoliopsida</taxon>
        <taxon>eudicotyledons</taxon>
        <taxon>Gunneridae</taxon>
        <taxon>Pentapetalae</taxon>
        <taxon>rosids</taxon>
        <taxon>fabids</taxon>
        <taxon>Fabales</taxon>
        <taxon>Fabaceae</taxon>
        <taxon>Papilionoideae</taxon>
        <taxon>50 kb inversion clade</taxon>
        <taxon>dalbergioids sensu lato</taxon>
        <taxon>Dalbergieae</taxon>
        <taxon>Pterocarpus clade</taxon>
        <taxon>Stylosanthes</taxon>
    </lineage>
</organism>
<proteinExistence type="predicted"/>